<organism evidence="3 4">
    <name type="scientific">Nocardiopsis alborubida</name>
    <dbReference type="NCBI Taxonomy" id="146802"/>
    <lineage>
        <taxon>Bacteria</taxon>
        <taxon>Bacillati</taxon>
        <taxon>Actinomycetota</taxon>
        <taxon>Actinomycetes</taxon>
        <taxon>Streptosporangiales</taxon>
        <taxon>Nocardiopsidaceae</taxon>
        <taxon>Nocardiopsis</taxon>
    </lineage>
</organism>
<evidence type="ECO:0000256" key="1">
    <source>
        <dbReference type="SAM" id="Phobius"/>
    </source>
</evidence>
<sequence length="413" mass="47442">MRRSTITSVAKWGLVGLVTTQVAVAATLMGVNHWRRKVRPRRAFFPRTAPAELPVGDTGTTATVYTYGEDLFEDMIAAIRGARRRVLFESYIIKDDRVGQRFKRALIEAADRGVEVYVVYDGFANLVVPRSFFRFPPNVRVLEYPLLRPGVLLLNIRKSGRDHRKILTVDGEVGFVGGYNVGSLYATDWRDTHMRVTGPAVWELENAFSDFWNMNRRPRQPELENFGDPDWDAHFRVHRNVPEMLIYPIRAMFLEAIDRAKERVLFTQAYFMPDREFQNALVDAVERGVDVNILVPEESNHVVADWISRSQYSVLLRGGVRLWLYRNAMVHAKTATVDGRWSTIGTANVDRLSLTGNYEINVEIFDEGVAGHLEEVFANDLTNARELTECEWRDRPWYAKFGEAVLAPWRPFL</sequence>
<protein>
    <submittedName>
        <fullName evidence="3">Phosphatidylserine/phosphatidylglycerophosphate/ cardiolipin synthase family protein</fullName>
    </submittedName>
</protein>
<feature type="domain" description="PLD phosphodiesterase" evidence="2">
    <location>
        <begin position="326"/>
        <end position="353"/>
    </location>
</feature>
<keyword evidence="1" id="KW-0472">Membrane</keyword>
<keyword evidence="1" id="KW-0812">Transmembrane</keyword>
<dbReference type="CDD" id="cd09110">
    <property type="entry name" value="PLDc_CLS_1"/>
    <property type="match status" value="1"/>
</dbReference>
<comment type="caution">
    <text evidence="3">The sequence shown here is derived from an EMBL/GenBank/DDBJ whole genome shotgun (WGS) entry which is preliminary data.</text>
</comment>
<evidence type="ECO:0000313" key="3">
    <source>
        <dbReference type="EMBL" id="NKZ01725.1"/>
    </source>
</evidence>
<reference evidence="3 4" key="1">
    <citation type="submission" date="2020-04" db="EMBL/GenBank/DDBJ databases">
        <title>MicrobeNet Type strains.</title>
        <authorList>
            <person name="Nicholson A.C."/>
        </authorList>
    </citation>
    <scope>NUCLEOTIDE SEQUENCE [LARGE SCALE GENOMIC DNA]</scope>
    <source>
        <strain evidence="3 4">ATCC 23612</strain>
    </source>
</reference>
<dbReference type="AlphaFoldDB" id="A0A7X6RT73"/>
<dbReference type="EMBL" id="JAAXPG010000042">
    <property type="protein sequence ID" value="NKZ01725.1"/>
    <property type="molecule type" value="Genomic_DNA"/>
</dbReference>
<dbReference type="PROSITE" id="PS50035">
    <property type="entry name" value="PLD"/>
    <property type="match status" value="2"/>
</dbReference>
<dbReference type="RefSeq" id="WP_061082916.1">
    <property type="nucleotide sequence ID" value="NZ_JAAXPG010000042.1"/>
</dbReference>
<dbReference type="SUPFAM" id="SSF56024">
    <property type="entry name" value="Phospholipase D/nuclease"/>
    <property type="match status" value="2"/>
</dbReference>
<keyword evidence="1" id="KW-1133">Transmembrane helix</keyword>
<evidence type="ECO:0000259" key="2">
    <source>
        <dbReference type="PROSITE" id="PS50035"/>
    </source>
</evidence>
<dbReference type="Gene3D" id="3.30.870.10">
    <property type="entry name" value="Endonuclease Chain A"/>
    <property type="match status" value="2"/>
</dbReference>
<dbReference type="PANTHER" id="PTHR21248">
    <property type="entry name" value="CARDIOLIPIN SYNTHASE"/>
    <property type="match status" value="1"/>
</dbReference>
<evidence type="ECO:0000313" key="4">
    <source>
        <dbReference type="Proteomes" id="UP000553209"/>
    </source>
</evidence>
<feature type="domain" description="PLD phosphodiesterase" evidence="2">
    <location>
        <begin position="158"/>
        <end position="185"/>
    </location>
</feature>
<dbReference type="InterPro" id="IPR001736">
    <property type="entry name" value="PLipase_D/transphosphatidylase"/>
</dbReference>
<dbReference type="GO" id="GO:0030572">
    <property type="term" value="F:phosphatidyltransferase activity"/>
    <property type="evidence" value="ECO:0007669"/>
    <property type="project" value="UniProtKB-ARBA"/>
</dbReference>
<feature type="transmembrane region" description="Helical" evidence="1">
    <location>
        <begin position="12"/>
        <end position="32"/>
    </location>
</feature>
<dbReference type="GO" id="GO:0032049">
    <property type="term" value="P:cardiolipin biosynthetic process"/>
    <property type="evidence" value="ECO:0007669"/>
    <property type="project" value="UniProtKB-ARBA"/>
</dbReference>
<accession>A0A7X6RT73</accession>
<dbReference type="Proteomes" id="UP000553209">
    <property type="component" value="Unassembled WGS sequence"/>
</dbReference>
<gene>
    <name evidence="3" type="ORF">HGB44_29265</name>
</gene>
<keyword evidence="4" id="KW-1185">Reference proteome</keyword>
<name>A0A7X6RT73_9ACTN</name>
<dbReference type="CDD" id="cd09159">
    <property type="entry name" value="PLDc_ybhO_like_2"/>
    <property type="match status" value="1"/>
</dbReference>
<dbReference type="PANTHER" id="PTHR21248:SF22">
    <property type="entry name" value="PHOSPHOLIPASE D"/>
    <property type="match status" value="1"/>
</dbReference>
<dbReference type="InterPro" id="IPR025202">
    <property type="entry name" value="PLD-like_dom"/>
</dbReference>
<dbReference type="SMART" id="SM00155">
    <property type="entry name" value="PLDc"/>
    <property type="match status" value="2"/>
</dbReference>
<proteinExistence type="predicted"/>
<dbReference type="Pfam" id="PF13091">
    <property type="entry name" value="PLDc_2"/>
    <property type="match status" value="2"/>
</dbReference>